<feature type="compositionally biased region" description="Basic residues" evidence="1">
    <location>
        <begin position="155"/>
        <end position="164"/>
    </location>
</feature>
<dbReference type="GeneID" id="25902714"/>
<name>A0A0L0G9E5_9EUKA</name>
<feature type="region of interest" description="Disordered" evidence="1">
    <location>
        <begin position="1"/>
        <end position="30"/>
    </location>
</feature>
<dbReference type="Proteomes" id="UP000054560">
    <property type="component" value="Unassembled WGS sequence"/>
</dbReference>
<protein>
    <submittedName>
        <fullName evidence="2">Uncharacterized protein</fullName>
    </submittedName>
</protein>
<dbReference type="RefSeq" id="XP_014159539.1">
    <property type="nucleotide sequence ID" value="XM_014304064.1"/>
</dbReference>
<evidence type="ECO:0000256" key="1">
    <source>
        <dbReference type="SAM" id="MobiDB-lite"/>
    </source>
</evidence>
<gene>
    <name evidence="2" type="ORF">SARC_02210</name>
</gene>
<feature type="region of interest" description="Disordered" evidence="1">
    <location>
        <begin position="145"/>
        <end position="186"/>
    </location>
</feature>
<reference evidence="2 3" key="1">
    <citation type="submission" date="2011-02" db="EMBL/GenBank/DDBJ databases">
        <title>The Genome Sequence of Sphaeroforma arctica JP610.</title>
        <authorList>
            <consortium name="The Broad Institute Genome Sequencing Platform"/>
            <person name="Russ C."/>
            <person name="Cuomo C."/>
            <person name="Young S.K."/>
            <person name="Zeng Q."/>
            <person name="Gargeya S."/>
            <person name="Alvarado L."/>
            <person name="Berlin A."/>
            <person name="Chapman S.B."/>
            <person name="Chen Z."/>
            <person name="Freedman E."/>
            <person name="Gellesch M."/>
            <person name="Goldberg J."/>
            <person name="Griggs A."/>
            <person name="Gujja S."/>
            <person name="Heilman E."/>
            <person name="Heiman D."/>
            <person name="Howarth C."/>
            <person name="Mehta T."/>
            <person name="Neiman D."/>
            <person name="Pearson M."/>
            <person name="Roberts A."/>
            <person name="Saif S."/>
            <person name="Shea T."/>
            <person name="Shenoy N."/>
            <person name="Sisk P."/>
            <person name="Stolte C."/>
            <person name="Sykes S."/>
            <person name="White J."/>
            <person name="Yandava C."/>
            <person name="Burger G."/>
            <person name="Gray M.W."/>
            <person name="Holland P.W.H."/>
            <person name="King N."/>
            <person name="Lang F.B.F."/>
            <person name="Roger A.J."/>
            <person name="Ruiz-Trillo I."/>
            <person name="Haas B."/>
            <person name="Nusbaum C."/>
            <person name="Birren B."/>
        </authorList>
    </citation>
    <scope>NUCLEOTIDE SEQUENCE [LARGE SCALE GENOMIC DNA]</scope>
    <source>
        <strain evidence="2 3">JP610</strain>
    </source>
</reference>
<accession>A0A0L0G9E5</accession>
<evidence type="ECO:0000313" key="3">
    <source>
        <dbReference type="Proteomes" id="UP000054560"/>
    </source>
</evidence>
<evidence type="ECO:0000313" key="2">
    <source>
        <dbReference type="EMBL" id="KNC85637.1"/>
    </source>
</evidence>
<keyword evidence="3" id="KW-1185">Reference proteome</keyword>
<sequence length="220" mass="24968">MPSFSSRPRDLSLFHSRRPRTNPTPARDRTNLRNTLMKDSYHQFKPTKTSRWLDRCSKAAADDRLLVGPFTREGDKWVLATLATHDVHRDFRWSRTKSFWEPTNATCCTSPYINRGVTFRLASCPSQCPQQTNGKLTWPAEIAARSRESGMSTPPRRRSVHRNKCNGWSTRTPCHPGTSTATGTPGSVANHLFRTHNQGALMEMKLLSVLKDPAVQLKSY</sequence>
<organism evidence="2 3">
    <name type="scientific">Sphaeroforma arctica JP610</name>
    <dbReference type="NCBI Taxonomy" id="667725"/>
    <lineage>
        <taxon>Eukaryota</taxon>
        <taxon>Ichthyosporea</taxon>
        <taxon>Ichthyophonida</taxon>
        <taxon>Sphaeroforma</taxon>
    </lineage>
</organism>
<dbReference type="EMBL" id="KQ241692">
    <property type="protein sequence ID" value="KNC85637.1"/>
    <property type="molecule type" value="Genomic_DNA"/>
</dbReference>
<dbReference type="AlphaFoldDB" id="A0A0L0G9E5"/>
<feature type="compositionally biased region" description="Low complexity" evidence="1">
    <location>
        <begin position="176"/>
        <end position="186"/>
    </location>
</feature>
<proteinExistence type="predicted"/>